<evidence type="ECO:0000313" key="1">
    <source>
        <dbReference type="EMBL" id="KAJ8626455.1"/>
    </source>
</evidence>
<dbReference type="EMBL" id="CM056814">
    <property type="protein sequence ID" value="KAJ8626455.1"/>
    <property type="molecule type" value="Genomic_DNA"/>
</dbReference>
<dbReference type="Proteomes" id="UP001234297">
    <property type="component" value="Chromosome 6"/>
</dbReference>
<proteinExistence type="predicted"/>
<organism evidence="1 2">
    <name type="scientific">Persea americana</name>
    <name type="common">Avocado</name>
    <dbReference type="NCBI Taxonomy" id="3435"/>
    <lineage>
        <taxon>Eukaryota</taxon>
        <taxon>Viridiplantae</taxon>
        <taxon>Streptophyta</taxon>
        <taxon>Embryophyta</taxon>
        <taxon>Tracheophyta</taxon>
        <taxon>Spermatophyta</taxon>
        <taxon>Magnoliopsida</taxon>
        <taxon>Magnoliidae</taxon>
        <taxon>Laurales</taxon>
        <taxon>Lauraceae</taxon>
        <taxon>Persea</taxon>
    </lineage>
</organism>
<sequence>MTSTNPNTNPNHSVQNPFPSTAPVAPQPPNLSDPPSSISQLQNLIDASSEDPGQRLLRENLLKSLISVLKDSSTSSNLSKKSFASLFSTHGSISPPTYPIATWTDGQPALKIPCSILIDSSKDSFSYAAQGRFFGKRPSVEWLEHHIRTSWHLSKPLPFSLSQKKASSFSDSPQ</sequence>
<keyword evidence="2" id="KW-1185">Reference proteome</keyword>
<accession>A0ACC2KZG9</accession>
<reference evidence="1 2" key="1">
    <citation type="journal article" date="2022" name="Hortic Res">
        <title>A haplotype resolved chromosomal level avocado genome allows analysis of novel avocado genes.</title>
        <authorList>
            <person name="Nath O."/>
            <person name="Fletcher S.J."/>
            <person name="Hayward A."/>
            <person name="Shaw L.M."/>
            <person name="Masouleh A.K."/>
            <person name="Furtado A."/>
            <person name="Henry R.J."/>
            <person name="Mitter N."/>
        </authorList>
    </citation>
    <scope>NUCLEOTIDE SEQUENCE [LARGE SCALE GENOMIC DNA]</scope>
    <source>
        <strain evidence="2">cv. Hass</strain>
    </source>
</reference>
<protein>
    <submittedName>
        <fullName evidence="1">Uncharacterized protein</fullName>
    </submittedName>
</protein>
<evidence type="ECO:0000313" key="2">
    <source>
        <dbReference type="Proteomes" id="UP001234297"/>
    </source>
</evidence>
<name>A0ACC2KZG9_PERAE</name>
<comment type="caution">
    <text evidence="1">The sequence shown here is derived from an EMBL/GenBank/DDBJ whole genome shotgun (WGS) entry which is preliminary data.</text>
</comment>
<gene>
    <name evidence="1" type="ORF">MRB53_019762</name>
</gene>